<dbReference type="GO" id="GO:0005777">
    <property type="term" value="C:peroxisome"/>
    <property type="evidence" value="ECO:0007669"/>
    <property type="project" value="UniProtKB-SubCell"/>
</dbReference>
<keyword evidence="2" id="KW-0576">Peroxisome</keyword>
<dbReference type="SUPFAM" id="SSF52096">
    <property type="entry name" value="ClpP/crotonase"/>
    <property type="match status" value="1"/>
</dbReference>
<dbReference type="PANTHER" id="PTHR43684:SF1">
    <property type="entry name" value="ENOYL-COA DELTA ISOMERASE 2"/>
    <property type="match status" value="1"/>
</dbReference>
<dbReference type="Gene3D" id="3.90.226.10">
    <property type="entry name" value="2-enoyl-CoA Hydratase, Chain A, domain 1"/>
    <property type="match status" value="1"/>
</dbReference>
<dbReference type="GO" id="GO:0004165">
    <property type="term" value="F:delta(3)-delta(2)-enoyl-CoA isomerase activity"/>
    <property type="evidence" value="ECO:0007669"/>
    <property type="project" value="UniProtKB-ARBA"/>
</dbReference>
<dbReference type="InterPro" id="IPR051053">
    <property type="entry name" value="ECH/Chromodomain_protein"/>
</dbReference>
<dbReference type="InterPro" id="IPR029045">
    <property type="entry name" value="ClpP/crotonase-like_dom_sf"/>
</dbReference>
<dbReference type="VEuPathDB" id="VectorBase:CSON009794"/>
<evidence type="ECO:0000313" key="4">
    <source>
        <dbReference type="EMBL" id="SSX23905.1"/>
    </source>
</evidence>
<comment type="subcellular location">
    <subcellularLocation>
        <location evidence="1">Peroxisome</location>
    </subcellularLocation>
</comment>
<dbReference type="Pfam" id="PF00378">
    <property type="entry name" value="ECH_1"/>
    <property type="match status" value="1"/>
</dbReference>
<proteinExistence type="predicted"/>
<dbReference type="AlphaFoldDB" id="A0A336M0Y5"/>
<evidence type="ECO:0000256" key="1">
    <source>
        <dbReference type="ARBA" id="ARBA00004275"/>
    </source>
</evidence>
<protein>
    <submittedName>
        <fullName evidence="4">CSON009794 protein</fullName>
    </submittedName>
</protein>
<sequence>MIDITVKNGIKVITFNNPKKRNAISKDDYKKIADELNKAATDDSIKVVVLTGAGNFYSSGNDLSALMKESSSTDNVETLLKDAIFDCMGNMTRAFYNFPKILIAVVNGPAIGITATTVALCDVIYCSKSAYFYTPFTKLGLCCEGCSSYTFPRILGNSKANEMLLLNHKMTADEALQFNFVSKVYEPAESEKVWKEIEKLAELPLQSIITTKKLIKKYDLKILEEVNQMEATELCERFMSEEAIAAIINFNSRKSKL</sequence>
<organism evidence="4">
    <name type="scientific">Culicoides sonorensis</name>
    <name type="common">Biting midge</name>
    <dbReference type="NCBI Taxonomy" id="179676"/>
    <lineage>
        <taxon>Eukaryota</taxon>
        <taxon>Metazoa</taxon>
        <taxon>Ecdysozoa</taxon>
        <taxon>Arthropoda</taxon>
        <taxon>Hexapoda</taxon>
        <taxon>Insecta</taxon>
        <taxon>Pterygota</taxon>
        <taxon>Neoptera</taxon>
        <taxon>Endopterygota</taxon>
        <taxon>Diptera</taxon>
        <taxon>Nematocera</taxon>
        <taxon>Chironomoidea</taxon>
        <taxon>Ceratopogonidae</taxon>
        <taxon>Ceratopogoninae</taxon>
        <taxon>Culicoides</taxon>
        <taxon>Monoculicoides</taxon>
    </lineage>
</organism>
<evidence type="ECO:0000256" key="2">
    <source>
        <dbReference type="ARBA" id="ARBA00023140"/>
    </source>
</evidence>
<evidence type="ECO:0000256" key="3">
    <source>
        <dbReference type="ARBA" id="ARBA00023235"/>
    </source>
</evidence>
<dbReference type="InterPro" id="IPR001753">
    <property type="entry name" value="Enoyl-CoA_hydra/iso"/>
</dbReference>
<gene>
    <name evidence="4" type="primary">CSON009794</name>
</gene>
<dbReference type="Gene3D" id="1.10.12.10">
    <property type="entry name" value="Lyase 2-enoyl-coa Hydratase, Chain A, domain 2"/>
    <property type="match status" value="1"/>
</dbReference>
<dbReference type="OMA" id="VVWPKIR"/>
<dbReference type="InterPro" id="IPR014748">
    <property type="entry name" value="Enoyl-CoA_hydra_C"/>
</dbReference>
<dbReference type="PANTHER" id="PTHR43684">
    <property type="match status" value="1"/>
</dbReference>
<keyword evidence="3" id="KW-0413">Isomerase</keyword>
<name>A0A336M0Y5_CULSO</name>
<reference evidence="4" key="1">
    <citation type="submission" date="2018-07" db="EMBL/GenBank/DDBJ databases">
        <authorList>
            <person name="Quirk P.G."/>
            <person name="Krulwich T.A."/>
        </authorList>
    </citation>
    <scope>NUCLEOTIDE SEQUENCE</scope>
</reference>
<dbReference type="CDD" id="cd06558">
    <property type="entry name" value="crotonase-like"/>
    <property type="match status" value="1"/>
</dbReference>
<accession>A0A336M0Y5</accession>
<dbReference type="EMBL" id="UFQT01000392">
    <property type="protein sequence ID" value="SSX23905.1"/>
    <property type="molecule type" value="Genomic_DNA"/>
</dbReference>